<evidence type="ECO:0000256" key="1">
    <source>
        <dbReference type="SAM" id="MobiDB-lite"/>
    </source>
</evidence>
<evidence type="ECO:0000313" key="3">
    <source>
        <dbReference type="Proteomes" id="UP000001880"/>
    </source>
</evidence>
<dbReference type="KEGG" id="hoh:Hoch_4965"/>
<feature type="region of interest" description="Disordered" evidence="1">
    <location>
        <begin position="1"/>
        <end position="60"/>
    </location>
</feature>
<protein>
    <submittedName>
        <fullName evidence="2">Uncharacterized protein</fullName>
    </submittedName>
</protein>
<dbReference type="HOGENOM" id="CLU_2935121_0_0_7"/>
<keyword evidence="3" id="KW-1185">Reference proteome</keyword>
<dbReference type="Proteomes" id="UP000001880">
    <property type="component" value="Chromosome"/>
</dbReference>
<proteinExistence type="predicted"/>
<gene>
    <name evidence="2" type="ordered locus">Hoch_4965</name>
</gene>
<dbReference type="EMBL" id="CP001804">
    <property type="protein sequence ID" value="ACY17454.1"/>
    <property type="molecule type" value="Genomic_DNA"/>
</dbReference>
<reference evidence="2 3" key="1">
    <citation type="journal article" date="2010" name="Stand. Genomic Sci.">
        <title>Complete genome sequence of Haliangium ochraceum type strain (SMP-2).</title>
        <authorList>
            <consortium name="US DOE Joint Genome Institute (JGI-PGF)"/>
            <person name="Ivanova N."/>
            <person name="Daum C."/>
            <person name="Lang E."/>
            <person name="Abt B."/>
            <person name="Kopitz M."/>
            <person name="Saunders E."/>
            <person name="Lapidus A."/>
            <person name="Lucas S."/>
            <person name="Glavina Del Rio T."/>
            <person name="Nolan M."/>
            <person name="Tice H."/>
            <person name="Copeland A."/>
            <person name="Cheng J.F."/>
            <person name="Chen F."/>
            <person name="Bruce D."/>
            <person name="Goodwin L."/>
            <person name="Pitluck S."/>
            <person name="Mavromatis K."/>
            <person name="Pati A."/>
            <person name="Mikhailova N."/>
            <person name="Chen A."/>
            <person name="Palaniappan K."/>
            <person name="Land M."/>
            <person name="Hauser L."/>
            <person name="Chang Y.J."/>
            <person name="Jeffries C.D."/>
            <person name="Detter J.C."/>
            <person name="Brettin T."/>
            <person name="Rohde M."/>
            <person name="Goker M."/>
            <person name="Bristow J."/>
            <person name="Markowitz V."/>
            <person name="Eisen J.A."/>
            <person name="Hugenholtz P."/>
            <person name="Kyrpides N.C."/>
            <person name="Klenk H.P."/>
        </authorList>
    </citation>
    <scope>NUCLEOTIDE SEQUENCE [LARGE SCALE GENOMIC DNA]</scope>
    <source>
        <strain evidence="3">DSM 14365 / CIP 107738 / JCM 11303 / AJ 13395 / SMP-2</strain>
    </source>
</reference>
<evidence type="ECO:0000313" key="2">
    <source>
        <dbReference type="EMBL" id="ACY17454.1"/>
    </source>
</evidence>
<dbReference type="AlphaFoldDB" id="D0LU90"/>
<organism evidence="2 3">
    <name type="scientific">Haliangium ochraceum (strain DSM 14365 / JCM 11303 / SMP-2)</name>
    <dbReference type="NCBI Taxonomy" id="502025"/>
    <lineage>
        <taxon>Bacteria</taxon>
        <taxon>Pseudomonadati</taxon>
        <taxon>Myxococcota</taxon>
        <taxon>Polyangia</taxon>
        <taxon>Haliangiales</taxon>
        <taxon>Kofleriaceae</taxon>
        <taxon>Haliangium</taxon>
    </lineage>
</organism>
<accession>D0LU90</accession>
<name>D0LU90_HALO1</name>
<sequence length="60" mass="7148">MATGRRTKRSLKDRPKHRQARALKTRRRKAKQAASRKRGLNKSRARRRTRQGRSGKRVIR</sequence>